<protein>
    <submittedName>
        <fullName evidence="3">Amidohydrolase family protein</fullName>
    </submittedName>
</protein>
<dbReference type="GO" id="GO:0005737">
    <property type="term" value="C:cytoplasm"/>
    <property type="evidence" value="ECO:0007669"/>
    <property type="project" value="TreeGrafter"/>
</dbReference>
<proteinExistence type="predicted"/>
<evidence type="ECO:0000259" key="2">
    <source>
        <dbReference type="Pfam" id="PF04909"/>
    </source>
</evidence>
<dbReference type="EMBL" id="JABEQJ010000001">
    <property type="protein sequence ID" value="MBB2158842.1"/>
    <property type="molecule type" value="Genomic_DNA"/>
</dbReference>
<dbReference type="SUPFAM" id="SSF51556">
    <property type="entry name" value="Metallo-dependent hydrolases"/>
    <property type="match status" value="1"/>
</dbReference>
<dbReference type="PANTHER" id="PTHR21240:SF28">
    <property type="entry name" value="ISO-OROTATE DECARBOXYLASE (EUROFUNG)"/>
    <property type="match status" value="1"/>
</dbReference>
<sequence length="358" mass="38058">MSSTHPVIDLHAHWFPPSTLEILGRRTEAPRIGARDGGLAIWRAGAGAGTGGAFPLGPQWHDIDRRLAHLDQAGIVHQLLSWPTTLGVDAALPADATRDLWSAWNDDTAALIRRHPDRFSAVAALSTSDIGWSVRELERAHGTLGLIGGVLPVNGFFSRASAEQFRPLLEAAQAHRSHLYLHTGFANPAITGQPPDILHGDNDGIRWVIDNGFHFASAVATLAFTDFLDPFPDVAIQIAMLGGSALGALAAEQAEVSPRIAIGPLRRHFRQIWLDTGAAGSGTAAVAAAIRVLGAERIVFGSDYAPLADAVPTLERVCAATATDPDSQDAVLFGNARALLARHGHLPASLSWLKEHIS</sequence>
<dbReference type="Proteomes" id="UP000589085">
    <property type="component" value="Unassembled WGS sequence"/>
</dbReference>
<dbReference type="RefSeq" id="WP_182995699.1">
    <property type="nucleotide sequence ID" value="NZ_JABEQJ010000001.1"/>
</dbReference>
<comment type="caution">
    <text evidence="3">The sequence shown here is derived from an EMBL/GenBank/DDBJ whole genome shotgun (WGS) entry which is preliminary data.</text>
</comment>
<evidence type="ECO:0000313" key="4">
    <source>
        <dbReference type="Proteomes" id="UP000589085"/>
    </source>
</evidence>
<dbReference type="AlphaFoldDB" id="A0A7W4I9S9"/>
<name>A0A7W4I9S9_9PROT</name>
<feature type="domain" description="Amidohydrolase-related" evidence="2">
    <location>
        <begin position="8"/>
        <end position="340"/>
    </location>
</feature>
<dbReference type="InterPro" id="IPR006680">
    <property type="entry name" value="Amidohydro-rel"/>
</dbReference>
<keyword evidence="1" id="KW-0456">Lyase</keyword>
<organism evidence="3 4">
    <name type="scientific">Gluconacetobacter sacchari</name>
    <dbReference type="NCBI Taxonomy" id="92759"/>
    <lineage>
        <taxon>Bacteria</taxon>
        <taxon>Pseudomonadati</taxon>
        <taxon>Pseudomonadota</taxon>
        <taxon>Alphaproteobacteria</taxon>
        <taxon>Acetobacterales</taxon>
        <taxon>Acetobacteraceae</taxon>
        <taxon>Gluconacetobacter</taxon>
    </lineage>
</organism>
<gene>
    <name evidence="3" type="ORF">HLH48_01395</name>
</gene>
<dbReference type="GO" id="GO:0019748">
    <property type="term" value="P:secondary metabolic process"/>
    <property type="evidence" value="ECO:0007669"/>
    <property type="project" value="TreeGrafter"/>
</dbReference>
<dbReference type="Gene3D" id="3.20.20.140">
    <property type="entry name" value="Metal-dependent hydrolases"/>
    <property type="match status" value="1"/>
</dbReference>
<evidence type="ECO:0000313" key="3">
    <source>
        <dbReference type="EMBL" id="MBB2158842.1"/>
    </source>
</evidence>
<dbReference type="InterPro" id="IPR032465">
    <property type="entry name" value="ACMSD"/>
</dbReference>
<dbReference type="Pfam" id="PF04909">
    <property type="entry name" value="Amidohydro_2"/>
    <property type="match status" value="1"/>
</dbReference>
<keyword evidence="3" id="KW-0378">Hydrolase</keyword>
<evidence type="ECO:0000256" key="1">
    <source>
        <dbReference type="ARBA" id="ARBA00023239"/>
    </source>
</evidence>
<dbReference type="GO" id="GO:0016831">
    <property type="term" value="F:carboxy-lyase activity"/>
    <property type="evidence" value="ECO:0007669"/>
    <property type="project" value="InterPro"/>
</dbReference>
<dbReference type="PANTHER" id="PTHR21240">
    <property type="entry name" value="2-AMINO-3-CARBOXYLMUCONATE-6-SEMIALDEHYDE DECARBOXYLASE"/>
    <property type="match status" value="1"/>
</dbReference>
<reference evidence="3 4" key="1">
    <citation type="submission" date="2020-04" db="EMBL/GenBank/DDBJ databases">
        <title>Description of novel Gluconacetobacter.</title>
        <authorList>
            <person name="Sombolestani A."/>
        </authorList>
    </citation>
    <scope>NUCLEOTIDE SEQUENCE [LARGE SCALE GENOMIC DNA]</scope>
    <source>
        <strain evidence="3 4">LMG 19747</strain>
    </source>
</reference>
<accession>A0A7W4I9S9</accession>
<dbReference type="GO" id="GO:0016787">
    <property type="term" value="F:hydrolase activity"/>
    <property type="evidence" value="ECO:0007669"/>
    <property type="project" value="UniProtKB-KW"/>
</dbReference>
<dbReference type="InterPro" id="IPR032466">
    <property type="entry name" value="Metal_Hydrolase"/>
</dbReference>